<dbReference type="OrthoDB" id="2014058at2759"/>
<protein>
    <submittedName>
        <fullName evidence="3">NADH dehydrogenase [ubiquinone] 1 beta subcomplex subunit 8: mitochondrial-like protein</fullName>
    </submittedName>
</protein>
<keyword evidence="2" id="KW-1133">Transmembrane helix</keyword>
<keyword evidence="4" id="KW-1185">Reference proteome</keyword>
<dbReference type="InterPro" id="IPR008699">
    <property type="entry name" value="NDUFB8"/>
</dbReference>
<gene>
    <name evidence="3" type="ORF">B4U79_03962</name>
</gene>
<dbReference type="PANTHER" id="PTHR12840:SF1">
    <property type="entry name" value="NADH DEHYDROGENASE [UBIQUINONE] 1 BETA SUBCOMPLEX SUBUNIT 8, MITOCHONDRIAL"/>
    <property type="match status" value="1"/>
</dbReference>
<feature type="transmembrane region" description="Helical" evidence="2">
    <location>
        <begin position="101"/>
        <end position="122"/>
    </location>
</feature>
<evidence type="ECO:0000256" key="1">
    <source>
        <dbReference type="SAM" id="MobiDB-lite"/>
    </source>
</evidence>
<dbReference type="STRING" id="1965070.A0A443RHC7"/>
<dbReference type="Proteomes" id="UP000285301">
    <property type="component" value="Unassembled WGS sequence"/>
</dbReference>
<sequence length="149" mass="17817">MREPTYLWKPGPPPKTKEEREAAARKYNLIPEDYECYPEDQGLGDYPKLPYASMDSKDPYEPWDHYYDRRNYGEPLHIQWELITSEVHDPNREYFKPWSSILKWFLGSILVFGSAVFADIYFDLHINSRKKPKQWPGPEKVHYTFEPAE</sequence>
<evidence type="ECO:0000256" key="2">
    <source>
        <dbReference type="SAM" id="Phobius"/>
    </source>
</evidence>
<name>A0A443RHC7_9ACAR</name>
<reference evidence="3 4" key="1">
    <citation type="journal article" date="2018" name="Gigascience">
        <title>Genomes of trombidid mites reveal novel predicted allergens and laterally-transferred genes associated with secondary metabolism.</title>
        <authorList>
            <person name="Dong X."/>
            <person name="Chaisiri K."/>
            <person name="Xia D."/>
            <person name="Armstrong S.D."/>
            <person name="Fang Y."/>
            <person name="Donnelly M.J."/>
            <person name="Kadowaki T."/>
            <person name="McGarry J.W."/>
            <person name="Darby A.C."/>
            <person name="Makepeace B.L."/>
        </authorList>
    </citation>
    <scope>NUCLEOTIDE SEQUENCE [LARGE SCALE GENOMIC DNA]</scope>
    <source>
        <strain evidence="3">UoL-WK</strain>
    </source>
</reference>
<evidence type="ECO:0000313" key="3">
    <source>
        <dbReference type="EMBL" id="RWS14658.1"/>
    </source>
</evidence>
<comment type="caution">
    <text evidence="3">The sequence shown here is derived from an EMBL/GenBank/DDBJ whole genome shotgun (WGS) entry which is preliminary data.</text>
</comment>
<keyword evidence="3" id="KW-0830">Ubiquinone</keyword>
<dbReference type="Pfam" id="PF05821">
    <property type="entry name" value="NDUF_B8"/>
    <property type="match status" value="1"/>
</dbReference>
<feature type="region of interest" description="Disordered" evidence="1">
    <location>
        <begin position="1"/>
        <end position="22"/>
    </location>
</feature>
<keyword evidence="2" id="KW-0812">Transmembrane</keyword>
<dbReference type="EMBL" id="NCKU01000651">
    <property type="protein sequence ID" value="RWS14658.1"/>
    <property type="molecule type" value="Genomic_DNA"/>
</dbReference>
<organism evidence="3 4">
    <name type="scientific">Dinothrombium tinctorium</name>
    <dbReference type="NCBI Taxonomy" id="1965070"/>
    <lineage>
        <taxon>Eukaryota</taxon>
        <taxon>Metazoa</taxon>
        <taxon>Ecdysozoa</taxon>
        <taxon>Arthropoda</taxon>
        <taxon>Chelicerata</taxon>
        <taxon>Arachnida</taxon>
        <taxon>Acari</taxon>
        <taxon>Acariformes</taxon>
        <taxon>Trombidiformes</taxon>
        <taxon>Prostigmata</taxon>
        <taxon>Anystina</taxon>
        <taxon>Parasitengona</taxon>
        <taxon>Trombidioidea</taxon>
        <taxon>Trombidiidae</taxon>
        <taxon>Dinothrombium</taxon>
    </lineage>
</organism>
<proteinExistence type="predicted"/>
<dbReference type="AlphaFoldDB" id="A0A443RHC7"/>
<evidence type="ECO:0000313" key="4">
    <source>
        <dbReference type="Proteomes" id="UP000285301"/>
    </source>
</evidence>
<keyword evidence="2" id="KW-0472">Membrane</keyword>
<dbReference type="GO" id="GO:0005739">
    <property type="term" value="C:mitochondrion"/>
    <property type="evidence" value="ECO:0007669"/>
    <property type="project" value="InterPro"/>
</dbReference>
<dbReference type="PANTHER" id="PTHR12840">
    <property type="entry name" value="NADH-UBIQUINONE OXIDOREDUCTASE ASHI SUBUNIT"/>
    <property type="match status" value="1"/>
</dbReference>
<accession>A0A443RHC7</accession>